<protein>
    <submittedName>
        <fullName evidence="3">FMN-binding domain-containing protein</fullName>
    </submittedName>
</protein>
<dbReference type="SMART" id="SM00900">
    <property type="entry name" value="FMN_bind"/>
    <property type="match status" value="1"/>
</dbReference>
<dbReference type="RefSeq" id="WP_044855483.1">
    <property type="nucleotide sequence ID" value="NZ_CP016174.1"/>
</dbReference>
<dbReference type="Proteomes" id="UP000093695">
    <property type="component" value="Chromosome"/>
</dbReference>
<evidence type="ECO:0000313" key="3">
    <source>
        <dbReference type="EMBL" id="ANN19447.1"/>
    </source>
</evidence>
<dbReference type="Gene3D" id="3.90.1010.20">
    <property type="match status" value="1"/>
</dbReference>
<sequence>MKKTIVAATVALSAAGFLGVWLYEPGPLGSETVAVAAPAPSSSTESTESSSDGGASEGAERTIDGSVESNRYGTVQVRLVISAEDRISEVQLLRRPTSGRGVDAIPVLQAETLTAQSADIDTVSGATSTSESYVKSLQAALDAR</sequence>
<evidence type="ECO:0000256" key="1">
    <source>
        <dbReference type="SAM" id="MobiDB-lite"/>
    </source>
</evidence>
<proteinExistence type="predicted"/>
<dbReference type="STRING" id="31958.SD37_30065"/>
<dbReference type="KEGG" id="aori:SD37_30065"/>
<evidence type="ECO:0000259" key="2">
    <source>
        <dbReference type="SMART" id="SM00900"/>
    </source>
</evidence>
<organism evidence="3 4">
    <name type="scientific">Amycolatopsis orientalis</name>
    <name type="common">Nocardia orientalis</name>
    <dbReference type="NCBI Taxonomy" id="31958"/>
    <lineage>
        <taxon>Bacteria</taxon>
        <taxon>Bacillati</taxon>
        <taxon>Actinomycetota</taxon>
        <taxon>Actinomycetes</taxon>
        <taxon>Pseudonocardiales</taxon>
        <taxon>Pseudonocardiaceae</taxon>
        <taxon>Amycolatopsis</taxon>
    </lineage>
</organism>
<keyword evidence="4" id="KW-1185">Reference proteome</keyword>
<reference evidence="3 4" key="1">
    <citation type="journal article" date="2015" name="Genome Announc.">
        <title>Draft Genome Sequence of Norvancomycin-Producing Strain Amycolatopsis orientalis CPCC200066.</title>
        <authorList>
            <person name="Lei X."/>
            <person name="Yuan F."/>
            <person name="Shi Y."/>
            <person name="Li X."/>
            <person name="Wang L."/>
            <person name="Hong B."/>
        </authorList>
    </citation>
    <scope>NUCLEOTIDE SEQUENCE [LARGE SCALE GENOMIC DNA]</scope>
    <source>
        <strain evidence="3 4">B-37</strain>
    </source>
</reference>
<dbReference type="GO" id="GO:0010181">
    <property type="term" value="F:FMN binding"/>
    <property type="evidence" value="ECO:0007669"/>
    <property type="project" value="InterPro"/>
</dbReference>
<evidence type="ECO:0000313" key="4">
    <source>
        <dbReference type="Proteomes" id="UP000093695"/>
    </source>
</evidence>
<feature type="compositionally biased region" description="Low complexity" evidence="1">
    <location>
        <begin position="32"/>
        <end position="54"/>
    </location>
</feature>
<dbReference type="GO" id="GO:0016020">
    <property type="term" value="C:membrane"/>
    <property type="evidence" value="ECO:0007669"/>
    <property type="project" value="InterPro"/>
</dbReference>
<gene>
    <name evidence="3" type="ORF">SD37_30065</name>
</gene>
<dbReference type="InterPro" id="IPR007329">
    <property type="entry name" value="FMN-bd"/>
</dbReference>
<name>A0A193C4N7_AMYOR</name>
<dbReference type="Pfam" id="PF04205">
    <property type="entry name" value="FMN_bind"/>
    <property type="match status" value="1"/>
</dbReference>
<dbReference type="eggNOG" id="COG3976">
    <property type="taxonomic scope" value="Bacteria"/>
</dbReference>
<feature type="region of interest" description="Disordered" evidence="1">
    <location>
        <begin position="32"/>
        <end position="68"/>
    </location>
</feature>
<dbReference type="EMBL" id="CP016174">
    <property type="protein sequence ID" value="ANN19447.1"/>
    <property type="molecule type" value="Genomic_DNA"/>
</dbReference>
<dbReference type="AlphaFoldDB" id="A0A193C4N7"/>
<feature type="domain" description="FMN-binding" evidence="2">
    <location>
        <begin position="71"/>
        <end position="144"/>
    </location>
</feature>
<accession>A0A193C4N7</accession>